<dbReference type="Gene3D" id="3.40.50.1820">
    <property type="entry name" value="alpha/beta hydrolase"/>
    <property type="match status" value="1"/>
</dbReference>
<organism evidence="2 3">
    <name type="scientific">Corynebacterium guangdongense</name>
    <dbReference type="NCBI Taxonomy" id="1783348"/>
    <lineage>
        <taxon>Bacteria</taxon>
        <taxon>Bacillati</taxon>
        <taxon>Actinomycetota</taxon>
        <taxon>Actinomycetes</taxon>
        <taxon>Mycobacteriales</taxon>
        <taxon>Corynebacteriaceae</taxon>
        <taxon>Corynebacterium</taxon>
    </lineage>
</organism>
<dbReference type="InterPro" id="IPR000073">
    <property type="entry name" value="AB_hydrolase_1"/>
</dbReference>
<accession>A0ABU1ZYQ4</accession>
<dbReference type="PRINTS" id="PR00111">
    <property type="entry name" value="ABHYDROLASE"/>
</dbReference>
<dbReference type="Pfam" id="PF00561">
    <property type="entry name" value="Abhydrolase_1"/>
    <property type="match status" value="1"/>
</dbReference>
<dbReference type="PANTHER" id="PTHR43798">
    <property type="entry name" value="MONOACYLGLYCEROL LIPASE"/>
    <property type="match status" value="1"/>
</dbReference>
<dbReference type="InterPro" id="IPR029058">
    <property type="entry name" value="AB_hydrolase_fold"/>
</dbReference>
<dbReference type="InterPro" id="IPR050266">
    <property type="entry name" value="AB_hydrolase_sf"/>
</dbReference>
<gene>
    <name evidence="2" type="ORF">J2S39_001740</name>
</gene>
<evidence type="ECO:0000313" key="3">
    <source>
        <dbReference type="Proteomes" id="UP001180840"/>
    </source>
</evidence>
<name>A0ABU1ZYQ4_9CORY</name>
<dbReference type="SUPFAM" id="SSF53474">
    <property type="entry name" value="alpha/beta-Hydrolases"/>
    <property type="match status" value="1"/>
</dbReference>
<dbReference type="EMBL" id="JAVDXZ010000001">
    <property type="protein sequence ID" value="MDR7330064.1"/>
    <property type="molecule type" value="Genomic_DNA"/>
</dbReference>
<dbReference type="Proteomes" id="UP001180840">
    <property type="component" value="Unassembled WGS sequence"/>
</dbReference>
<protein>
    <submittedName>
        <fullName evidence="2">3-oxoadipate enol-lactonase</fullName>
        <ecNumber evidence="2">3.1.1.24</ecNumber>
    </submittedName>
</protein>
<dbReference type="GO" id="GO:0047570">
    <property type="term" value="F:3-oxoadipate enol-lactonase activity"/>
    <property type="evidence" value="ECO:0007669"/>
    <property type="project" value="UniProtKB-EC"/>
</dbReference>
<comment type="caution">
    <text evidence="2">The sequence shown here is derived from an EMBL/GenBank/DDBJ whole genome shotgun (WGS) entry which is preliminary data.</text>
</comment>
<dbReference type="RefSeq" id="WP_290195420.1">
    <property type="nucleotide sequence ID" value="NZ_CP047654.1"/>
</dbReference>
<keyword evidence="2" id="KW-0378">Hydrolase</keyword>
<feature type="domain" description="AB hydrolase-1" evidence="1">
    <location>
        <begin position="18"/>
        <end position="242"/>
    </location>
</feature>
<evidence type="ECO:0000259" key="1">
    <source>
        <dbReference type="Pfam" id="PF00561"/>
    </source>
</evidence>
<evidence type="ECO:0000313" key="2">
    <source>
        <dbReference type="EMBL" id="MDR7330064.1"/>
    </source>
</evidence>
<keyword evidence="3" id="KW-1185">Reference proteome</keyword>
<proteinExistence type="predicted"/>
<sequence length="256" mass="27052">MILHHVEYPSRGEDTGVPVVFLGSIASTTNMWLPQLDALSANHRVIALDHPGHGRSGKPDLPAGEATVSDLADNVLKTLTHLGVQEFAVVGLSMGGAIAQYLAATSSRVTRAAFLCTATAFGGKEKWAERAQLTRAKGTEAMADAVVSLWLSEDYATTHPATRDWYRSMIRRTSGEGYAHGADALGCWDFASRLHRITCPVLTLAGADDKSTPPEVVHAIAEKVSGPATTVTVPGGHVPTLESADAVNEALAEFLA</sequence>
<dbReference type="EC" id="3.1.1.24" evidence="2"/>
<reference evidence="2" key="1">
    <citation type="submission" date="2023-07" db="EMBL/GenBank/DDBJ databases">
        <title>Sequencing the genomes of 1000 actinobacteria strains.</title>
        <authorList>
            <person name="Klenk H.-P."/>
        </authorList>
    </citation>
    <scope>NUCLEOTIDE SEQUENCE</scope>
    <source>
        <strain evidence="2">DSM 107476</strain>
    </source>
</reference>